<accession>A0A067K8V4</accession>
<name>A0A067K8V4_JATCU</name>
<sequence length="90" mass="10442">MNEMPSQKMKEMVGSEKRRLRKETRAREKATRSVHLGSLPPHLSDPSHSPVSEDPHRNLVIALAKAEKQKEWYGVDGKGKQKKQYNLFFR</sequence>
<evidence type="ECO:0000256" key="1">
    <source>
        <dbReference type="SAM" id="MobiDB-lite"/>
    </source>
</evidence>
<gene>
    <name evidence="2" type="ORF">JCGZ_14865</name>
</gene>
<organism evidence="2 3">
    <name type="scientific">Jatropha curcas</name>
    <name type="common">Barbados nut</name>
    <dbReference type="NCBI Taxonomy" id="180498"/>
    <lineage>
        <taxon>Eukaryota</taxon>
        <taxon>Viridiplantae</taxon>
        <taxon>Streptophyta</taxon>
        <taxon>Embryophyta</taxon>
        <taxon>Tracheophyta</taxon>
        <taxon>Spermatophyta</taxon>
        <taxon>Magnoliopsida</taxon>
        <taxon>eudicotyledons</taxon>
        <taxon>Gunneridae</taxon>
        <taxon>Pentapetalae</taxon>
        <taxon>rosids</taxon>
        <taxon>fabids</taxon>
        <taxon>Malpighiales</taxon>
        <taxon>Euphorbiaceae</taxon>
        <taxon>Crotonoideae</taxon>
        <taxon>Jatropheae</taxon>
        <taxon>Jatropha</taxon>
    </lineage>
</organism>
<evidence type="ECO:0000313" key="3">
    <source>
        <dbReference type="Proteomes" id="UP000027138"/>
    </source>
</evidence>
<dbReference type="Proteomes" id="UP000027138">
    <property type="component" value="Unassembled WGS sequence"/>
</dbReference>
<evidence type="ECO:0000313" key="2">
    <source>
        <dbReference type="EMBL" id="KDP32557.1"/>
    </source>
</evidence>
<feature type="compositionally biased region" description="Basic and acidic residues" evidence="1">
    <location>
        <begin position="8"/>
        <end position="31"/>
    </location>
</feature>
<dbReference type="EMBL" id="KK914579">
    <property type="protein sequence ID" value="KDP32557.1"/>
    <property type="molecule type" value="Genomic_DNA"/>
</dbReference>
<proteinExistence type="predicted"/>
<keyword evidence="3" id="KW-1185">Reference proteome</keyword>
<dbReference type="AlphaFoldDB" id="A0A067K8V4"/>
<protein>
    <submittedName>
        <fullName evidence="2">Uncharacterized protein</fullName>
    </submittedName>
</protein>
<feature type="compositionally biased region" description="Low complexity" evidence="1">
    <location>
        <begin position="35"/>
        <end position="50"/>
    </location>
</feature>
<feature type="region of interest" description="Disordered" evidence="1">
    <location>
        <begin position="1"/>
        <end position="54"/>
    </location>
</feature>
<reference evidence="2 3" key="1">
    <citation type="journal article" date="2014" name="PLoS ONE">
        <title>Global Analysis of Gene Expression Profiles in Physic Nut (Jatropha curcas L.) Seedlings Exposed to Salt Stress.</title>
        <authorList>
            <person name="Zhang L."/>
            <person name="Zhang C."/>
            <person name="Wu P."/>
            <person name="Chen Y."/>
            <person name="Li M."/>
            <person name="Jiang H."/>
            <person name="Wu G."/>
        </authorList>
    </citation>
    <scope>NUCLEOTIDE SEQUENCE [LARGE SCALE GENOMIC DNA]</scope>
    <source>
        <strain evidence="3">cv. GZQX0401</strain>
        <tissue evidence="2">Young leaves</tissue>
    </source>
</reference>